<evidence type="ECO:0000313" key="2">
    <source>
        <dbReference type="EMBL" id="JAD23673.1"/>
    </source>
</evidence>
<name>A0A0A8YDP0_ARUDO</name>
<evidence type="ECO:0000256" key="1">
    <source>
        <dbReference type="SAM" id="MobiDB-lite"/>
    </source>
</evidence>
<proteinExistence type="predicted"/>
<accession>A0A0A8YDP0</accession>
<feature type="region of interest" description="Disordered" evidence="1">
    <location>
        <begin position="1"/>
        <end position="34"/>
    </location>
</feature>
<organism evidence="2">
    <name type="scientific">Arundo donax</name>
    <name type="common">Giant reed</name>
    <name type="synonym">Donax arundinaceus</name>
    <dbReference type="NCBI Taxonomy" id="35708"/>
    <lineage>
        <taxon>Eukaryota</taxon>
        <taxon>Viridiplantae</taxon>
        <taxon>Streptophyta</taxon>
        <taxon>Embryophyta</taxon>
        <taxon>Tracheophyta</taxon>
        <taxon>Spermatophyta</taxon>
        <taxon>Magnoliopsida</taxon>
        <taxon>Liliopsida</taxon>
        <taxon>Poales</taxon>
        <taxon>Poaceae</taxon>
        <taxon>PACMAD clade</taxon>
        <taxon>Arundinoideae</taxon>
        <taxon>Arundineae</taxon>
        <taxon>Arundo</taxon>
    </lineage>
</organism>
<dbReference type="AlphaFoldDB" id="A0A0A8YDP0"/>
<reference evidence="2" key="1">
    <citation type="submission" date="2014-09" db="EMBL/GenBank/DDBJ databases">
        <authorList>
            <person name="Magalhaes I.L.F."/>
            <person name="Oliveira U."/>
            <person name="Santos F.R."/>
            <person name="Vidigal T.H.D.A."/>
            <person name="Brescovit A.D."/>
            <person name="Santos A.J."/>
        </authorList>
    </citation>
    <scope>NUCLEOTIDE SEQUENCE</scope>
    <source>
        <tissue evidence="2">Shoot tissue taken approximately 20 cm above the soil surface</tissue>
    </source>
</reference>
<protein>
    <submittedName>
        <fullName evidence="2">Uncharacterized protein</fullName>
    </submittedName>
</protein>
<sequence length="34" mass="3814">MGKVLAWRRNNDRKKTSGRHSFRKGGVGVTVDEA</sequence>
<reference evidence="2" key="2">
    <citation type="journal article" date="2015" name="Data Brief">
        <title>Shoot transcriptome of the giant reed, Arundo donax.</title>
        <authorList>
            <person name="Barrero R.A."/>
            <person name="Guerrero F.D."/>
            <person name="Moolhuijzen P."/>
            <person name="Goolsby J.A."/>
            <person name="Tidwell J."/>
            <person name="Bellgard S.E."/>
            <person name="Bellgard M.I."/>
        </authorList>
    </citation>
    <scope>NUCLEOTIDE SEQUENCE</scope>
    <source>
        <tissue evidence="2">Shoot tissue taken approximately 20 cm above the soil surface</tissue>
    </source>
</reference>
<dbReference type="EMBL" id="GBRH01274222">
    <property type="protein sequence ID" value="JAD23673.1"/>
    <property type="molecule type" value="Transcribed_RNA"/>
</dbReference>